<reference evidence="1 2" key="1">
    <citation type="submission" date="2014-04" db="EMBL/GenBank/DDBJ databases">
        <authorList>
            <consortium name="DOE Joint Genome Institute"/>
            <person name="Kuo A."/>
            <person name="Kohler A."/>
            <person name="Costa M.D."/>
            <person name="Nagy L.G."/>
            <person name="Floudas D."/>
            <person name="Copeland A."/>
            <person name="Barry K.W."/>
            <person name="Cichocki N."/>
            <person name="Veneault-Fourrey C."/>
            <person name="LaButti K."/>
            <person name="Lindquist E.A."/>
            <person name="Lipzen A."/>
            <person name="Lundell T."/>
            <person name="Morin E."/>
            <person name="Murat C."/>
            <person name="Sun H."/>
            <person name="Tunlid A."/>
            <person name="Henrissat B."/>
            <person name="Grigoriev I.V."/>
            <person name="Hibbett D.S."/>
            <person name="Martin F."/>
            <person name="Nordberg H.P."/>
            <person name="Cantor M.N."/>
            <person name="Hua S.X."/>
        </authorList>
    </citation>
    <scope>NUCLEOTIDE SEQUENCE [LARGE SCALE GENOMIC DNA]</scope>
    <source>
        <strain evidence="1 2">Marx 270</strain>
    </source>
</reference>
<reference evidence="2" key="2">
    <citation type="submission" date="2015-01" db="EMBL/GenBank/DDBJ databases">
        <title>Evolutionary Origins and Diversification of the Mycorrhizal Mutualists.</title>
        <authorList>
            <consortium name="DOE Joint Genome Institute"/>
            <consortium name="Mycorrhizal Genomics Consortium"/>
            <person name="Kohler A."/>
            <person name="Kuo A."/>
            <person name="Nagy L.G."/>
            <person name="Floudas D."/>
            <person name="Copeland A."/>
            <person name="Barry K.W."/>
            <person name="Cichocki N."/>
            <person name="Veneault-Fourrey C."/>
            <person name="LaButti K."/>
            <person name="Lindquist E.A."/>
            <person name="Lipzen A."/>
            <person name="Lundell T."/>
            <person name="Morin E."/>
            <person name="Murat C."/>
            <person name="Riley R."/>
            <person name="Ohm R."/>
            <person name="Sun H."/>
            <person name="Tunlid A."/>
            <person name="Henrissat B."/>
            <person name="Grigoriev I.V."/>
            <person name="Hibbett D.S."/>
            <person name="Martin F."/>
        </authorList>
    </citation>
    <scope>NUCLEOTIDE SEQUENCE [LARGE SCALE GENOMIC DNA]</scope>
    <source>
        <strain evidence="2">Marx 270</strain>
    </source>
</reference>
<proteinExistence type="predicted"/>
<dbReference type="STRING" id="870435.A0A0C3P3T1"/>
<dbReference type="Proteomes" id="UP000054217">
    <property type="component" value="Unassembled WGS sequence"/>
</dbReference>
<evidence type="ECO:0000313" key="1">
    <source>
        <dbReference type="EMBL" id="KIO01934.1"/>
    </source>
</evidence>
<protein>
    <submittedName>
        <fullName evidence="1">Uncharacterized protein</fullName>
    </submittedName>
</protein>
<keyword evidence="2" id="KW-1185">Reference proteome</keyword>
<dbReference type="EMBL" id="KN831984">
    <property type="protein sequence ID" value="KIO01934.1"/>
    <property type="molecule type" value="Genomic_DNA"/>
</dbReference>
<sequence>MLTPSGKSSNVWNASLLEINMLGVIAGRFSFVGADSRQGNGITLKLLYLMRDKSLTPADEPLREVRTSRVTVRWNPARRIWCSVSCYAGSRGNCIPCCYFPSSSCQNIDYPSTPIHSGRIVYP</sequence>
<evidence type="ECO:0000313" key="2">
    <source>
        <dbReference type="Proteomes" id="UP000054217"/>
    </source>
</evidence>
<dbReference type="HOGENOM" id="CLU_2016194_0_0_1"/>
<name>A0A0C3P3T1_PISTI</name>
<accession>A0A0C3P3T1</accession>
<organism evidence="1 2">
    <name type="scientific">Pisolithus tinctorius Marx 270</name>
    <dbReference type="NCBI Taxonomy" id="870435"/>
    <lineage>
        <taxon>Eukaryota</taxon>
        <taxon>Fungi</taxon>
        <taxon>Dikarya</taxon>
        <taxon>Basidiomycota</taxon>
        <taxon>Agaricomycotina</taxon>
        <taxon>Agaricomycetes</taxon>
        <taxon>Agaricomycetidae</taxon>
        <taxon>Boletales</taxon>
        <taxon>Sclerodermatineae</taxon>
        <taxon>Pisolithaceae</taxon>
        <taxon>Pisolithus</taxon>
    </lineage>
</organism>
<dbReference type="InParanoid" id="A0A0C3P3T1"/>
<dbReference type="AlphaFoldDB" id="A0A0C3P3T1"/>
<gene>
    <name evidence="1" type="ORF">M404DRAFT_717976</name>
</gene>